<dbReference type="GO" id="GO:0097367">
    <property type="term" value="F:carbohydrate derivative binding"/>
    <property type="evidence" value="ECO:0007669"/>
    <property type="project" value="InterPro"/>
</dbReference>
<dbReference type="InterPro" id="IPR035461">
    <property type="entry name" value="GmhA/DiaA"/>
</dbReference>
<sequence length="224" mass="24282">MPIQLSLKDDCPEMIAQRAQGALRVISDFYDMFSEDIQEAAKLLALAFSGEQRLIVAGLGLSSCLAGMLARRLVHGKAPDRSPLPVQALNCHSVLSEDDPADTDRNQVFARQIEAFGSDGDILILITQDGAHPALQEAATAAHEQGMFTVGFTGGDGGALAQNDLLDLELRVPSIEEALIHEVHMNLICLLDDLIDYYLSSKPEILNEMLQAGVSRLRDDLNAD</sequence>
<dbReference type="Gene3D" id="3.40.50.10490">
    <property type="entry name" value="Glucose-6-phosphate isomerase like protein, domain 1"/>
    <property type="match status" value="1"/>
</dbReference>
<organism evidence="2 3">
    <name type="scientific">Candidatus Desulfovibrio intestinipullorum</name>
    <dbReference type="NCBI Taxonomy" id="2838536"/>
    <lineage>
        <taxon>Bacteria</taxon>
        <taxon>Pseudomonadati</taxon>
        <taxon>Thermodesulfobacteriota</taxon>
        <taxon>Desulfovibrionia</taxon>
        <taxon>Desulfovibrionales</taxon>
        <taxon>Desulfovibrionaceae</taxon>
        <taxon>Desulfovibrio</taxon>
    </lineage>
</organism>
<dbReference type="CDD" id="cd05006">
    <property type="entry name" value="SIS_GmhA"/>
    <property type="match status" value="1"/>
</dbReference>
<gene>
    <name evidence="2" type="ORF">H9894_10490</name>
</gene>
<dbReference type="PANTHER" id="PTHR30390:SF6">
    <property type="entry name" value="DNAA INITIATOR-ASSOCIATING PROTEIN DIAA"/>
    <property type="match status" value="1"/>
</dbReference>
<dbReference type="PANTHER" id="PTHR30390">
    <property type="entry name" value="SEDOHEPTULOSE 7-PHOSPHATE ISOMERASE / DNAA INITIATOR-ASSOCIATING FACTOR FOR REPLICATION INITIATION"/>
    <property type="match status" value="1"/>
</dbReference>
<dbReference type="Proteomes" id="UP000886752">
    <property type="component" value="Unassembled WGS sequence"/>
</dbReference>
<dbReference type="EMBL" id="DXHV01000083">
    <property type="protein sequence ID" value="HIW01594.1"/>
    <property type="molecule type" value="Genomic_DNA"/>
</dbReference>
<evidence type="ECO:0000259" key="1">
    <source>
        <dbReference type="PROSITE" id="PS51464"/>
    </source>
</evidence>
<evidence type="ECO:0000313" key="2">
    <source>
        <dbReference type="EMBL" id="HIW01594.1"/>
    </source>
</evidence>
<reference evidence="2" key="1">
    <citation type="journal article" date="2021" name="PeerJ">
        <title>Extensive microbial diversity within the chicken gut microbiome revealed by metagenomics and culture.</title>
        <authorList>
            <person name="Gilroy R."/>
            <person name="Ravi A."/>
            <person name="Getino M."/>
            <person name="Pursley I."/>
            <person name="Horton D.L."/>
            <person name="Alikhan N.F."/>
            <person name="Baker D."/>
            <person name="Gharbi K."/>
            <person name="Hall N."/>
            <person name="Watson M."/>
            <person name="Adriaenssens E.M."/>
            <person name="Foster-Nyarko E."/>
            <person name="Jarju S."/>
            <person name="Secka A."/>
            <person name="Antonio M."/>
            <person name="Oren A."/>
            <person name="Chaudhuri R.R."/>
            <person name="La Ragione R."/>
            <person name="Hildebrand F."/>
            <person name="Pallen M.J."/>
        </authorList>
    </citation>
    <scope>NUCLEOTIDE SEQUENCE</scope>
    <source>
        <strain evidence="2">ChiHecec2B26-446</strain>
    </source>
</reference>
<accession>A0A9D1TQM8</accession>
<dbReference type="PROSITE" id="PS51464">
    <property type="entry name" value="SIS"/>
    <property type="match status" value="1"/>
</dbReference>
<dbReference type="Pfam" id="PF13580">
    <property type="entry name" value="SIS_2"/>
    <property type="match status" value="1"/>
</dbReference>
<name>A0A9D1TQM8_9BACT</name>
<feature type="domain" description="SIS" evidence="1">
    <location>
        <begin position="44"/>
        <end position="205"/>
    </location>
</feature>
<dbReference type="AlphaFoldDB" id="A0A9D1TQM8"/>
<reference evidence="2" key="2">
    <citation type="submission" date="2021-04" db="EMBL/GenBank/DDBJ databases">
        <authorList>
            <person name="Gilroy R."/>
        </authorList>
    </citation>
    <scope>NUCLEOTIDE SEQUENCE</scope>
    <source>
        <strain evidence="2">ChiHecec2B26-446</strain>
    </source>
</reference>
<dbReference type="InterPro" id="IPR046348">
    <property type="entry name" value="SIS_dom_sf"/>
</dbReference>
<dbReference type="GO" id="GO:1901135">
    <property type="term" value="P:carbohydrate derivative metabolic process"/>
    <property type="evidence" value="ECO:0007669"/>
    <property type="project" value="InterPro"/>
</dbReference>
<protein>
    <submittedName>
        <fullName evidence="2">SIS domain-containing protein</fullName>
    </submittedName>
</protein>
<dbReference type="InterPro" id="IPR001347">
    <property type="entry name" value="SIS_dom"/>
</dbReference>
<comment type="caution">
    <text evidence="2">The sequence shown here is derived from an EMBL/GenBank/DDBJ whole genome shotgun (WGS) entry which is preliminary data.</text>
</comment>
<proteinExistence type="predicted"/>
<dbReference type="InterPro" id="IPR050099">
    <property type="entry name" value="SIS_GmhA/DiaA_subfam"/>
</dbReference>
<evidence type="ECO:0000313" key="3">
    <source>
        <dbReference type="Proteomes" id="UP000886752"/>
    </source>
</evidence>
<dbReference type="SUPFAM" id="SSF53697">
    <property type="entry name" value="SIS domain"/>
    <property type="match status" value="1"/>
</dbReference>